<feature type="compositionally biased region" description="Basic and acidic residues" evidence="1">
    <location>
        <begin position="1"/>
        <end position="10"/>
    </location>
</feature>
<dbReference type="RefSeq" id="XP_037149204.1">
    <property type="nucleotide sequence ID" value="XM_037294516.1"/>
</dbReference>
<evidence type="ECO:0000313" key="2">
    <source>
        <dbReference type="EMBL" id="KAF6219769.1"/>
    </source>
</evidence>
<feature type="region of interest" description="Disordered" evidence="1">
    <location>
        <begin position="1"/>
        <end position="127"/>
    </location>
</feature>
<name>A0A8H6F9N1_9LECA</name>
<gene>
    <name evidence="2" type="ORF">HO133_003594</name>
</gene>
<evidence type="ECO:0000313" key="3">
    <source>
        <dbReference type="Proteomes" id="UP000593566"/>
    </source>
</evidence>
<reference evidence="2 3" key="1">
    <citation type="journal article" date="2020" name="Genomics">
        <title>Complete, high-quality genomes from long-read metagenomic sequencing of two wolf lichen thalli reveals enigmatic genome architecture.</title>
        <authorList>
            <person name="McKenzie S.K."/>
            <person name="Walston R.F."/>
            <person name="Allen J.L."/>
        </authorList>
    </citation>
    <scope>NUCLEOTIDE SEQUENCE [LARGE SCALE GENOMIC DNA]</scope>
    <source>
        <strain evidence="2">WasteWater1</strain>
    </source>
</reference>
<sequence>MEDLLRDVSFGHHLKQSKPPLPNQSLQREPTRAIQNFILNKHITAPVPPDSNPCTHRPVARSPEREKKEEEEEEEEEEKKKKERKKKRKEKKKKKKKKREKKKREEQTNVEAAARFSLFVGEERGIG</sequence>
<keyword evidence="3" id="KW-1185">Reference proteome</keyword>
<feature type="compositionally biased region" description="Basic residues" evidence="1">
    <location>
        <begin position="81"/>
        <end position="102"/>
    </location>
</feature>
<accession>A0A8H6F9N1</accession>
<proteinExistence type="predicted"/>
<evidence type="ECO:0000256" key="1">
    <source>
        <dbReference type="SAM" id="MobiDB-lite"/>
    </source>
</evidence>
<feature type="compositionally biased region" description="Polar residues" evidence="1">
    <location>
        <begin position="23"/>
        <end position="38"/>
    </location>
</feature>
<dbReference type="AlphaFoldDB" id="A0A8H6F9N1"/>
<dbReference type="GeneID" id="59332005"/>
<comment type="caution">
    <text evidence="2">The sequence shown here is derived from an EMBL/GenBank/DDBJ whole genome shotgun (WGS) entry which is preliminary data.</text>
</comment>
<dbReference type="Proteomes" id="UP000593566">
    <property type="component" value="Unassembled WGS sequence"/>
</dbReference>
<protein>
    <submittedName>
        <fullName evidence="2">Uncharacterized protein</fullName>
    </submittedName>
</protein>
<organism evidence="2 3">
    <name type="scientific">Letharia lupina</name>
    <dbReference type="NCBI Taxonomy" id="560253"/>
    <lineage>
        <taxon>Eukaryota</taxon>
        <taxon>Fungi</taxon>
        <taxon>Dikarya</taxon>
        <taxon>Ascomycota</taxon>
        <taxon>Pezizomycotina</taxon>
        <taxon>Lecanoromycetes</taxon>
        <taxon>OSLEUM clade</taxon>
        <taxon>Lecanoromycetidae</taxon>
        <taxon>Lecanorales</taxon>
        <taxon>Lecanorineae</taxon>
        <taxon>Parmeliaceae</taxon>
        <taxon>Letharia</taxon>
    </lineage>
</organism>
<dbReference type="EMBL" id="JACCJB010000018">
    <property type="protein sequence ID" value="KAF6219769.1"/>
    <property type="molecule type" value="Genomic_DNA"/>
</dbReference>